<dbReference type="SUPFAM" id="SSF46689">
    <property type="entry name" value="Homeodomain-like"/>
    <property type="match status" value="1"/>
</dbReference>
<feature type="compositionally biased region" description="Basic residues" evidence="7">
    <location>
        <begin position="122"/>
        <end position="132"/>
    </location>
</feature>
<feature type="domain" description="HTH myb-type" evidence="9">
    <location>
        <begin position="16"/>
        <end position="67"/>
    </location>
</feature>
<sequence length="356" mass="38437">MAYLTSWATPSLSPLASDRIKGPWSPDEDAALQLAVDQLGPKNWSLISKRVPGRSGKSCRLRWCNQLSPDVQHRPFSPAEDDAILAAHARHGNRWATIARLLPGRTDNAIKNHWNSTLRRRYLSQSHQHHSHSPSSSSVSEDNAACSGRPNEASLELGLTLDVAQSCSRSSNKRSSPDHPQSQSSKKKQRGGSDNMSSAAEVATHLSLSPPGSSENRSSQGSWMSDEMPSSPSHSSTSISHQTPSICGTGPFNSSRMLALHPSSASLSTEAQLSQLDQTSNQDFMQVMHTAIQSALAQAMASFSQHGHLTSGLLPMASSSSDDRAIAFMKGLVSAEVQRQLNQFSNPQGHLAQYNL</sequence>
<dbReference type="InterPro" id="IPR017930">
    <property type="entry name" value="Myb_dom"/>
</dbReference>
<keyword evidence="5" id="KW-0804">Transcription</keyword>
<feature type="region of interest" description="Disordered" evidence="7">
    <location>
        <begin position="165"/>
        <end position="257"/>
    </location>
</feature>
<dbReference type="AlphaFoldDB" id="A0A9D4V6H1"/>
<feature type="domain" description="Myb-like" evidence="8">
    <location>
        <begin position="68"/>
        <end position="118"/>
    </location>
</feature>
<keyword evidence="3" id="KW-0805">Transcription regulation</keyword>
<keyword evidence="11" id="KW-1185">Reference proteome</keyword>
<comment type="subcellular location">
    <subcellularLocation>
        <location evidence="1">Nucleus</location>
    </subcellularLocation>
</comment>
<dbReference type="Gene3D" id="1.10.10.60">
    <property type="entry name" value="Homeodomain-like"/>
    <property type="match status" value="2"/>
</dbReference>
<organism evidence="10 11">
    <name type="scientific">Adiantum capillus-veneris</name>
    <name type="common">Maidenhair fern</name>
    <dbReference type="NCBI Taxonomy" id="13818"/>
    <lineage>
        <taxon>Eukaryota</taxon>
        <taxon>Viridiplantae</taxon>
        <taxon>Streptophyta</taxon>
        <taxon>Embryophyta</taxon>
        <taxon>Tracheophyta</taxon>
        <taxon>Polypodiopsida</taxon>
        <taxon>Polypodiidae</taxon>
        <taxon>Polypodiales</taxon>
        <taxon>Pteridineae</taxon>
        <taxon>Pteridaceae</taxon>
        <taxon>Vittarioideae</taxon>
        <taxon>Adiantum</taxon>
    </lineage>
</organism>
<dbReference type="PROSITE" id="PS50090">
    <property type="entry name" value="MYB_LIKE"/>
    <property type="match status" value="2"/>
</dbReference>
<feature type="domain" description="Myb-like" evidence="8">
    <location>
        <begin position="16"/>
        <end position="67"/>
    </location>
</feature>
<gene>
    <name evidence="10" type="ORF">GOP47_0005821</name>
</gene>
<evidence type="ECO:0000256" key="1">
    <source>
        <dbReference type="ARBA" id="ARBA00004123"/>
    </source>
</evidence>
<dbReference type="GO" id="GO:0005634">
    <property type="term" value="C:nucleus"/>
    <property type="evidence" value="ECO:0007669"/>
    <property type="project" value="UniProtKB-SubCell"/>
</dbReference>
<feature type="compositionally biased region" description="Polar residues" evidence="7">
    <location>
        <begin position="206"/>
        <end position="223"/>
    </location>
</feature>
<evidence type="ECO:0000256" key="5">
    <source>
        <dbReference type="ARBA" id="ARBA00023163"/>
    </source>
</evidence>
<dbReference type="Proteomes" id="UP000886520">
    <property type="component" value="Chromosome 5"/>
</dbReference>
<dbReference type="SMART" id="SM00717">
    <property type="entry name" value="SANT"/>
    <property type="match status" value="2"/>
</dbReference>
<protein>
    <submittedName>
        <fullName evidence="10">Uncharacterized protein</fullName>
    </submittedName>
</protein>
<dbReference type="Pfam" id="PF00249">
    <property type="entry name" value="Myb_DNA-binding"/>
    <property type="match status" value="2"/>
</dbReference>
<evidence type="ECO:0000256" key="3">
    <source>
        <dbReference type="ARBA" id="ARBA00023015"/>
    </source>
</evidence>
<evidence type="ECO:0000313" key="10">
    <source>
        <dbReference type="EMBL" id="KAI5080342.1"/>
    </source>
</evidence>
<evidence type="ECO:0000256" key="4">
    <source>
        <dbReference type="ARBA" id="ARBA00023125"/>
    </source>
</evidence>
<reference evidence="10 11" key="1">
    <citation type="submission" date="2021-01" db="EMBL/GenBank/DDBJ databases">
        <title>Adiantum capillus-veneris genome.</title>
        <authorList>
            <person name="Fang Y."/>
            <person name="Liao Q."/>
        </authorList>
    </citation>
    <scope>NUCLEOTIDE SEQUENCE [LARGE SCALE GENOMIC DNA]</scope>
    <source>
        <strain evidence="10">H3</strain>
        <tissue evidence="10">Leaf</tissue>
    </source>
</reference>
<keyword evidence="2" id="KW-0677">Repeat</keyword>
<evidence type="ECO:0000256" key="2">
    <source>
        <dbReference type="ARBA" id="ARBA00022737"/>
    </source>
</evidence>
<proteinExistence type="predicted"/>
<dbReference type="InterPro" id="IPR009057">
    <property type="entry name" value="Homeodomain-like_sf"/>
</dbReference>
<evidence type="ECO:0000313" key="11">
    <source>
        <dbReference type="Proteomes" id="UP000886520"/>
    </source>
</evidence>
<dbReference type="OrthoDB" id="2143914at2759"/>
<accession>A0A9D4V6H1</accession>
<dbReference type="InterPro" id="IPR015495">
    <property type="entry name" value="Myb_TF_plants"/>
</dbReference>
<dbReference type="InterPro" id="IPR001005">
    <property type="entry name" value="SANT/Myb"/>
</dbReference>
<evidence type="ECO:0000259" key="8">
    <source>
        <dbReference type="PROSITE" id="PS50090"/>
    </source>
</evidence>
<evidence type="ECO:0000256" key="7">
    <source>
        <dbReference type="SAM" id="MobiDB-lite"/>
    </source>
</evidence>
<feature type="compositionally biased region" description="Low complexity" evidence="7">
    <location>
        <begin position="230"/>
        <end position="246"/>
    </location>
</feature>
<dbReference type="FunFam" id="1.10.10.60:FF:000060">
    <property type="entry name" value="MYB transcription factor"/>
    <property type="match status" value="1"/>
</dbReference>
<dbReference type="GO" id="GO:0003677">
    <property type="term" value="F:DNA binding"/>
    <property type="evidence" value="ECO:0007669"/>
    <property type="project" value="UniProtKB-KW"/>
</dbReference>
<feature type="domain" description="HTH myb-type" evidence="9">
    <location>
        <begin position="68"/>
        <end position="122"/>
    </location>
</feature>
<dbReference type="PANTHER" id="PTHR47994:SF5">
    <property type="entry name" value="F14D16.11-RELATED"/>
    <property type="match status" value="1"/>
</dbReference>
<keyword evidence="4" id="KW-0238">DNA-binding</keyword>
<dbReference type="EMBL" id="JABFUD020000005">
    <property type="protein sequence ID" value="KAI5080342.1"/>
    <property type="molecule type" value="Genomic_DNA"/>
</dbReference>
<comment type="caution">
    <text evidence="10">The sequence shown here is derived from an EMBL/GenBank/DDBJ whole genome shotgun (WGS) entry which is preliminary data.</text>
</comment>
<evidence type="ECO:0000256" key="6">
    <source>
        <dbReference type="ARBA" id="ARBA00023242"/>
    </source>
</evidence>
<name>A0A9D4V6H1_ADICA</name>
<dbReference type="PANTHER" id="PTHR47994">
    <property type="entry name" value="F14D16.11-RELATED"/>
    <property type="match status" value="1"/>
</dbReference>
<evidence type="ECO:0000259" key="9">
    <source>
        <dbReference type="PROSITE" id="PS51294"/>
    </source>
</evidence>
<dbReference type="CDD" id="cd00167">
    <property type="entry name" value="SANT"/>
    <property type="match status" value="2"/>
</dbReference>
<feature type="region of interest" description="Disordered" evidence="7">
    <location>
        <begin position="122"/>
        <end position="150"/>
    </location>
</feature>
<dbReference type="PROSITE" id="PS51294">
    <property type="entry name" value="HTH_MYB"/>
    <property type="match status" value="2"/>
</dbReference>
<keyword evidence="6" id="KW-0539">Nucleus</keyword>